<evidence type="ECO:0000256" key="1">
    <source>
        <dbReference type="ARBA" id="ARBA00009820"/>
    </source>
</evidence>
<dbReference type="OrthoDB" id="108903at2"/>
<comment type="caution">
    <text evidence="2">The sequence shown here is derived from an EMBL/GenBank/DDBJ whole genome shotgun (WGS) entry which is preliminary data.</text>
</comment>
<dbReference type="Proteomes" id="UP000036932">
    <property type="component" value="Unassembled WGS sequence"/>
</dbReference>
<dbReference type="InterPro" id="IPR011042">
    <property type="entry name" value="6-blade_b-propeller_TolB-like"/>
</dbReference>
<protein>
    <submittedName>
        <fullName evidence="2">Uncharacterized protein</fullName>
    </submittedName>
</protein>
<gene>
    <name evidence="2" type="ORF">AM231_09425</name>
</gene>
<organism evidence="2 3">
    <name type="scientific">Paenibacillus solani</name>
    <dbReference type="NCBI Taxonomy" id="1705565"/>
    <lineage>
        <taxon>Bacteria</taxon>
        <taxon>Bacillati</taxon>
        <taxon>Bacillota</taxon>
        <taxon>Bacilli</taxon>
        <taxon>Bacillales</taxon>
        <taxon>Paenibacillaceae</taxon>
        <taxon>Paenibacillus</taxon>
    </lineage>
</organism>
<reference evidence="3" key="1">
    <citation type="submission" date="2015-08" db="EMBL/GenBank/DDBJ databases">
        <title>Genome sequencing project for genomic taxonomy and phylogenomics of Bacillus-like bacteria.</title>
        <authorList>
            <person name="Liu B."/>
            <person name="Wang J."/>
            <person name="Zhu Y."/>
            <person name="Liu G."/>
            <person name="Chen Q."/>
            <person name="Chen Z."/>
            <person name="Lan J."/>
            <person name="Che J."/>
            <person name="Ge C."/>
            <person name="Shi H."/>
            <person name="Pan Z."/>
            <person name="Liu X."/>
        </authorList>
    </citation>
    <scope>NUCLEOTIDE SEQUENCE [LARGE SCALE GENOMIC DNA]</scope>
    <source>
        <strain evidence="3">FJAT-22460</strain>
    </source>
</reference>
<dbReference type="InterPro" id="IPR011659">
    <property type="entry name" value="WD40"/>
</dbReference>
<dbReference type="Gene3D" id="2.120.10.30">
    <property type="entry name" value="TolB, C-terminal domain"/>
    <property type="match status" value="2"/>
</dbReference>
<accession>A0A0M1P4E5</accession>
<dbReference type="PANTHER" id="PTHR36842:SF1">
    <property type="entry name" value="PROTEIN TOLB"/>
    <property type="match status" value="1"/>
</dbReference>
<dbReference type="AlphaFoldDB" id="A0A0M1P4E5"/>
<sequence length="453" mass="50445">MNRMENAILFTAASRNSGFDIWLYRLADGRIFRLTDNLGEAHSIPYWSPDNHFVSFIGRNGIVYVLDFMNGGVARIDQIEPYTLLSWSPDSRYLSYVKDGRIVIYDIRLHASNSIVQEGAADAQWFPSGEALLYAAPDEAGNVQLFRSNLAGTDRIQLTQNTEGPLHNVRISPDGRFALYTSPGASISLITVVILATGENRQLEGGPQAKNYFPAWSPDSSLIAYSATDFVQNQYVSYIQTDSRNGGQQQTWAVSSCFATPVSWSPDGSRIAYLSGCREQEPASQIWIVNTATSAPPVKIVDAERITALAWSSRKPVNPAYSLYRNTTYKVSFFYPMNWVQVTDERYEGPGGFFQISAIMSGADIHEVCKSEAFHVLSPYGSNPTIIPAAIQSQAACYIFPSADQPPEMRTQSALIVKYPEPVVIQGGSYTYFILWADRNHIIQLSRSLKFIR</sequence>
<evidence type="ECO:0000313" key="2">
    <source>
        <dbReference type="EMBL" id="KOR89341.1"/>
    </source>
</evidence>
<keyword evidence="3" id="KW-1185">Reference proteome</keyword>
<proteinExistence type="inferred from homology"/>
<dbReference type="RefSeq" id="WP_054402392.1">
    <property type="nucleotide sequence ID" value="NZ_LIUT01000001.1"/>
</dbReference>
<comment type="similarity">
    <text evidence="1">Belongs to the TolB family.</text>
</comment>
<name>A0A0M1P4E5_9BACL</name>
<dbReference type="Pfam" id="PF07676">
    <property type="entry name" value="PD40"/>
    <property type="match status" value="2"/>
</dbReference>
<evidence type="ECO:0000313" key="3">
    <source>
        <dbReference type="Proteomes" id="UP000036932"/>
    </source>
</evidence>
<dbReference type="PANTHER" id="PTHR36842">
    <property type="entry name" value="PROTEIN TOLB HOMOLOG"/>
    <property type="match status" value="1"/>
</dbReference>
<dbReference type="SUPFAM" id="SSF82171">
    <property type="entry name" value="DPP6 N-terminal domain-like"/>
    <property type="match status" value="1"/>
</dbReference>
<dbReference type="PATRIC" id="fig|1705565.3.peg.3858"/>
<dbReference type="EMBL" id="LIUT01000001">
    <property type="protein sequence ID" value="KOR89341.1"/>
    <property type="molecule type" value="Genomic_DNA"/>
</dbReference>